<evidence type="ECO:0000313" key="3">
    <source>
        <dbReference type="EMBL" id="KYN12288.1"/>
    </source>
</evidence>
<proteinExistence type="predicted"/>
<keyword evidence="4" id="KW-1185">Reference proteome</keyword>
<protein>
    <submittedName>
        <fullName evidence="3">Uncharacterized protein</fullName>
    </submittedName>
</protein>
<keyword evidence="2" id="KW-0732">Signal</keyword>
<name>A0A151IWU6_9HYME</name>
<keyword evidence="1" id="KW-0472">Membrane</keyword>
<reference evidence="3 4" key="1">
    <citation type="submission" date="2015-09" db="EMBL/GenBank/DDBJ databases">
        <title>Trachymyrmex cornetzi WGS genome.</title>
        <authorList>
            <person name="Nygaard S."/>
            <person name="Hu H."/>
            <person name="Boomsma J."/>
            <person name="Zhang G."/>
        </authorList>
    </citation>
    <scope>NUCLEOTIDE SEQUENCE [LARGE SCALE GENOMIC DNA]</scope>
    <source>
        <strain evidence="3">Tcor2-1</strain>
        <tissue evidence="3">Whole body</tissue>
    </source>
</reference>
<evidence type="ECO:0000313" key="4">
    <source>
        <dbReference type="Proteomes" id="UP000078492"/>
    </source>
</evidence>
<keyword evidence="1" id="KW-1133">Transmembrane helix</keyword>
<dbReference type="EMBL" id="KQ980843">
    <property type="protein sequence ID" value="KYN12288.1"/>
    <property type="molecule type" value="Genomic_DNA"/>
</dbReference>
<dbReference type="Proteomes" id="UP000078492">
    <property type="component" value="Unassembled WGS sequence"/>
</dbReference>
<dbReference type="AlphaFoldDB" id="A0A151IWU6"/>
<sequence length="152" mass="18103">MRLLAVTLGFLLQAWIVSCGVRGKTVHRRIWGAVTRMFVFHYLSLNYYLLVSMTPIYFADKTQLRFRSDDRNRSQCRKRLPNANGSCHRYIEYTLIYTEYVLFLADIEAVRNGQWPETRQLKVSTREARELPFTSSKKEILFYKEKMILSKY</sequence>
<feature type="transmembrane region" description="Helical" evidence="1">
    <location>
        <begin position="39"/>
        <end position="58"/>
    </location>
</feature>
<evidence type="ECO:0000256" key="2">
    <source>
        <dbReference type="SAM" id="SignalP"/>
    </source>
</evidence>
<feature type="signal peptide" evidence="2">
    <location>
        <begin position="1"/>
        <end position="19"/>
    </location>
</feature>
<keyword evidence="1" id="KW-0812">Transmembrane</keyword>
<gene>
    <name evidence="3" type="ORF">ALC57_15519</name>
</gene>
<organism evidence="3 4">
    <name type="scientific">Trachymyrmex cornetzi</name>
    <dbReference type="NCBI Taxonomy" id="471704"/>
    <lineage>
        <taxon>Eukaryota</taxon>
        <taxon>Metazoa</taxon>
        <taxon>Ecdysozoa</taxon>
        <taxon>Arthropoda</taxon>
        <taxon>Hexapoda</taxon>
        <taxon>Insecta</taxon>
        <taxon>Pterygota</taxon>
        <taxon>Neoptera</taxon>
        <taxon>Endopterygota</taxon>
        <taxon>Hymenoptera</taxon>
        <taxon>Apocrita</taxon>
        <taxon>Aculeata</taxon>
        <taxon>Formicoidea</taxon>
        <taxon>Formicidae</taxon>
        <taxon>Myrmicinae</taxon>
        <taxon>Trachymyrmex</taxon>
    </lineage>
</organism>
<feature type="chain" id="PRO_5007582409" evidence="2">
    <location>
        <begin position="20"/>
        <end position="152"/>
    </location>
</feature>
<accession>A0A151IWU6</accession>
<evidence type="ECO:0000256" key="1">
    <source>
        <dbReference type="SAM" id="Phobius"/>
    </source>
</evidence>
<dbReference type="PROSITE" id="PS51257">
    <property type="entry name" value="PROKAR_LIPOPROTEIN"/>
    <property type="match status" value="1"/>
</dbReference>